<dbReference type="PANTHER" id="PTHR34216">
    <property type="match status" value="1"/>
</dbReference>
<evidence type="ECO:0000256" key="2">
    <source>
        <dbReference type="ARBA" id="ARBA00022729"/>
    </source>
</evidence>
<dbReference type="PANTHER" id="PTHR34216:SF3">
    <property type="entry name" value="POLY-BETA-1,6-N-ACETYL-D-GLUCOSAMINE N-DEACETYLASE"/>
    <property type="match status" value="1"/>
</dbReference>
<evidence type="ECO:0000256" key="3">
    <source>
        <dbReference type="SAM" id="Phobius"/>
    </source>
</evidence>
<dbReference type="GO" id="GO:0016810">
    <property type="term" value="F:hydrolase activity, acting on carbon-nitrogen (but not peptide) bonds"/>
    <property type="evidence" value="ECO:0007669"/>
    <property type="project" value="InterPro"/>
</dbReference>
<feature type="domain" description="NodB homology" evidence="4">
    <location>
        <begin position="92"/>
        <end position="273"/>
    </location>
</feature>
<dbReference type="GO" id="GO:0005576">
    <property type="term" value="C:extracellular region"/>
    <property type="evidence" value="ECO:0007669"/>
    <property type="project" value="UniProtKB-SubCell"/>
</dbReference>
<evidence type="ECO:0000259" key="4">
    <source>
        <dbReference type="PROSITE" id="PS51677"/>
    </source>
</evidence>
<keyword evidence="3" id="KW-0472">Membrane</keyword>
<dbReference type="Gene3D" id="3.20.20.370">
    <property type="entry name" value="Glycoside hydrolase/deacetylase"/>
    <property type="match status" value="1"/>
</dbReference>
<accession>A0A363CWY3</accession>
<dbReference type="Proteomes" id="UP000251135">
    <property type="component" value="Unassembled WGS sequence"/>
</dbReference>
<evidence type="ECO:0000313" key="6">
    <source>
        <dbReference type="Proteomes" id="UP000251135"/>
    </source>
</evidence>
<evidence type="ECO:0000256" key="1">
    <source>
        <dbReference type="ARBA" id="ARBA00004613"/>
    </source>
</evidence>
<dbReference type="InterPro" id="IPR051398">
    <property type="entry name" value="Polysacch_Deacetylase"/>
</dbReference>
<dbReference type="EMBL" id="MUXE01000017">
    <property type="protein sequence ID" value="PUE63610.1"/>
    <property type="molecule type" value="Genomic_DNA"/>
</dbReference>
<dbReference type="InterPro" id="IPR002509">
    <property type="entry name" value="NODB_dom"/>
</dbReference>
<organism evidence="5 6">
    <name type="scientific">Arcobacter caeni</name>
    <dbReference type="NCBI Taxonomy" id="1912877"/>
    <lineage>
        <taxon>Bacteria</taxon>
        <taxon>Pseudomonadati</taxon>
        <taxon>Campylobacterota</taxon>
        <taxon>Epsilonproteobacteria</taxon>
        <taxon>Campylobacterales</taxon>
        <taxon>Arcobacteraceae</taxon>
        <taxon>Arcobacter</taxon>
    </lineage>
</organism>
<protein>
    <submittedName>
        <fullName evidence="5">Polysaccharide deacetylase</fullName>
    </submittedName>
</protein>
<sequence>MNYIYFIEGIIFLTFVILSFRFSWWRKDIAYSYPRVLMYHMISEHLEKDKSKFNRLRVKPQEFEKQLKWLKENNWNSYTLSELENLNEIPEKAVVITFDDGYEDNFKNAFPLLKKYNFKATIYIVLNRFNQNWATDKDLNQSSNELNSEKMLSNEQIKEMINSGLIEIGSHTLDHVNLPKLIKEEKEKQIFESKKQIEEIFNIKCTSFAYPFGFFDNEDLKILNNSSYTNATTVVNGVYDKTKFSSYLIPRIMISGRQNMFSFILKMKKGQSR</sequence>
<dbReference type="GO" id="GO:0005975">
    <property type="term" value="P:carbohydrate metabolic process"/>
    <property type="evidence" value="ECO:0007669"/>
    <property type="project" value="InterPro"/>
</dbReference>
<reference evidence="5 6" key="1">
    <citation type="submission" date="2017-02" db="EMBL/GenBank/DDBJ databases">
        <title>Arcobacter caeni sp. nov, a new Arcobacter species isolated from reclaimed water.</title>
        <authorList>
            <person name="Figueras M.J."/>
            <person name="Perez-Cataluna A."/>
            <person name="Salas-Masso N."/>
        </authorList>
    </citation>
    <scope>NUCLEOTIDE SEQUENCE [LARGE SCALE GENOMIC DNA]</scope>
    <source>
        <strain evidence="5 6">RW17-10</strain>
    </source>
</reference>
<keyword evidence="2" id="KW-0732">Signal</keyword>
<dbReference type="Pfam" id="PF01522">
    <property type="entry name" value="Polysacc_deac_1"/>
    <property type="match status" value="1"/>
</dbReference>
<dbReference type="CDD" id="cd10918">
    <property type="entry name" value="CE4_NodB_like_5s_6s"/>
    <property type="match status" value="1"/>
</dbReference>
<evidence type="ECO:0000313" key="5">
    <source>
        <dbReference type="EMBL" id="PUE63610.1"/>
    </source>
</evidence>
<comment type="caution">
    <text evidence="5">The sequence shown here is derived from an EMBL/GenBank/DDBJ whole genome shotgun (WGS) entry which is preliminary data.</text>
</comment>
<dbReference type="InterPro" id="IPR011330">
    <property type="entry name" value="Glyco_hydro/deAcase_b/a-brl"/>
</dbReference>
<keyword evidence="6" id="KW-1185">Reference proteome</keyword>
<name>A0A363CWY3_9BACT</name>
<keyword evidence="3" id="KW-0812">Transmembrane</keyword>
<feature type="transmembrane region" description="Helical" evidence="3">
    <location>
        <begin position="6"/>
        <end position="25"/>
    </location>
</feature>
<comment type="subcellular location">
    <subcellularLocation>
        <location evidence="1">Secreted</location>
    </subcellularLocation>
</comment>
<dbReference type="OrthoDB" id="9776235at2"/>
<dbReference type="PROSITE" id="PS51677">
    <property type="entry name" value="NODB"/>
    <property type="match status" value="1"/>
</dbReference>
<proteinExistence type="predicted"/>
<gene>
    <name evidence="5" type="ORF">B0174_10300</name>
</gene>
<dbReference type="RefSeq" id="WP_108560457.1">
    <property type="nucleotide sequence ID" value="NZ_MUXE01000017.1"/>
</dbReference>
<dbReference type="AlphaFoldDB" id="A0A363CWY3"/>
<dbReference type="SUPFAM" id="SSF88713">
    <property type="entry name" value="Glycoside hydrolase/deacetylase"/>
    <property type="match status" value="1"/>
</dbReference>
<keyword evidence="3" id="KW-1133">Transmembrane helix</keyword>